<dbReference type="EMBL" id="AEDQ01000033">
    <property type="protein sequence ID" value="EFL43564.1"/>
    <property type="molecule type" value="Genomic_DNA"/>
</dbReference>
<evidence type="ECO:0000313" key="2">
    <source>
        <dbReference type="Proteomes" id="UP000004431"/>
    </source>
</evidence>
<proteinExistence type="predicted"/>
<gene>
    <name evidence="1" type="ORF">HMPREF9248_0648</name>
</gene>
<dbReference type="Proteomes" id="UP000004431">
    <property type="component" value="Unassembled WGS sequence"/>
</dbReference>
<evidence type="ECO:0000313" key="1">
    <source>
        <dbReference type="EMBL" id="EFL43564.1"/>
    </source>
</evidence>
<name>A0ABN0AYI9_9ACTN</name>
<keyword evidence="2" id="KW-1185">Reference proteome</keyword>
<sequence length="55" mass="5808">MEYMVVVVAFLAMICALGALFRAFAEGTVVQDSVSAASHTTAQGVLGDLQDILLY</sequence>
<accession>A0ABN0AYI9</accession>
<organism evidence="1 2">
    <name type="scientific">Fannyhessea vaginae PB189-T1-4</name>
    <dbReference type="NCBI Taxonomy" id="866774"/>
    <lineage>
        <taxon>Bacteria</taxon>
        <taxon>Bacillati</taxon>
        <taxon>Actinomycetota</taxon>
        <taxon>Coriobacteriia</taxon>
        <taxon>Coriobacteriales</taxon>
        <taxon>Atopobiaceae</taxon>
        <taxon>Fannyhessea</taxon>
    </lineage>
</organism>
<reference evidence="1 2" key="1">
    <citation type="submission" date="2010-08" db="EMBL/GenBank/DDBJ databases">
        <authorList>
            <person name="Durkin A.S."/>
            <person name="Madupu R."/>
            <person name="Torralba M."/>
            <person name="Gillis M."/>
            <person name="Methe B."/>
            <person name="Sutton G."/>
            <person name="Nelson K.E."/>
        </authorList>
    </citation>
    <scope>NUCLEOTIDE SEQUENCE [LARGE SCALE GENOMIC DNA]</scope>
    <source>
        <strain evidence="1 2">PB189-T1-4</strain>
    </source>
</reference>
<protein>
    <submittedName>
        <fullName evidence="1">Uncharacterized protein</fullName>
    </submittedName>
</protein>
<comment type="caution">
    <text evidence="1">The sequence shown here is derived from an EMBL/GenBank/DDBJ whole genome shotgun (WGS) entry which is preliminary data.</text>
</comment>